<dbReference type="PROSITE" id="PS50850">
    <property type="entry name" value="MFS"/>
    <property type="match status" value="1"/>
</dbReference>
<feature type="transmembrane region" description="Helical" evidence="7">
    <location>
        <begin position="273"/>
        <end position="297"/>
    </location>
</feature>
<feature type="transmembrane region" description="Helical" evidence="7">
    <location>
        <begin position="223"/>
        <end position="242"/>
    </location>
</feature>
<evidence type="ECO:0000256" key="5">
    <source>
        <dbReference type="ARBA" id="ARBA00022989"/>
    </source>
</evidence>
<name>A0A1W1C5I7_9ZZZZ</name>
<dbReference type="CDD" id="cd17472">
    <property type="entry name" value="MFS_YajR_like"/>
    <property type="match status" value="1"/>
</dbReference>
<feature type="transmembrane region" description="Helical" evidence="7">
    <location>
        <begin position="140"/>
        <end position="159"/>
    </location>
</feature>
<organism evidence="9">
    <name type="scientific">hydrothermal vent metagenome</name>
    <dbReference type="NCBI Taxonomy" id="652676"/>
    <lineage>
        <taxon>unclassified sequences</taxon>
        <taxon>metagenomes</taxon>
        <taxon>ecological metagenomes</taxon>
    </lineage>
</organism>
<feature type="transmembrane region" description="Helical" evidence="7">
    <location>
        <begin position="112"/>
        <end position="134"/>
    </location>
</feature>
<feature type="transmembrane region" description="Helical" evidence="7">
    <location>
        <begin position="81"/>
        <end position="100"/>
    </location>
</feature>
<reference evidence="9" key="1">
    <citation type="submission" date="2016-10" db="EMBL/GenBank/DDBJ databases">
        <authorList>
            <person name="de Groot N.N."/>
        </authorList>
    </citation>
    <scope>NUCLEOTIDE SEQUENCE</scope>
</reference>
<feature type="transmembrane region" description="Helical" evidence="7">
    <location>
        <begin position="180"/>
        <end position="203"/>
    </location>
</feature>
<evidence type="ECO:0000256" key="1">
    <source>
        <dbReference type="ARBA" id="ARBA00004651"/>
    </source>
</evidence>
<keyword evidence="2" id="KW-0813">Transport</keyword>
<dbReference type="AlphaFoldDB" id="A0A1W1C5I7"/>
<dbReference type="Gene3D" id="1.20.1250.20">
    <property type="entry name" value="MFS general substrate transporter like domains"/>
    <property type="match status" value="1"/>
</dbReference>
<evidence type="ECO:0000256" key="4">
    <source>
        <dbReference type="ARBA" id="ARBA00022692"/>
    </source>
</evidence>
<dbReference type="SUPFAM" id="SSF103473">
    <property type="entry name" value="MFS general substrate transporter"/>
    <property type="match status" value="1"/>
</dbReference>
<feature type="transmembrane region" description="Helical" evidence="7">
    <location>
        <begin position="25"/>
        <end position="44"/>
    </location>
</feature>
<evidence type="ECO:0000256" key="2">
    <source>
        <dbReference type="ARBA" id="ARBA00022448"/>
    </source>
</evidence>
<dbReference type="GO" id="GO:0005886">
    <property type="term" value="C:plasma membrane"/>
    <property type="evidence" value="ECO:0007669"/>
    <property type="project" value="UniProtKB-SubCell"/>
</dbReference>
<keyword evidence="6 7" id="KW-0472">Membrane</keyword>
<accession>A0A1W1C5I7</accession>
<sequence>MLGLFILFPVFSINAQYYENTTPVMIGLAIGIYGLTQAILQIPFGVLSDKFGRKPILLIGILFFIIGSIISALATDIMTVVIGRFFQGLGAISSVLMAFVADIVREEHRTKANAFIGMQIGIAFMVAILIAPIITNQIGINGLFWFITIIATIAFLIATTLPKQKIYKQYQFSLQTFKSILILPLLRLNFSIFVLHFILASTFISLPLQWVKNNISASQHWHIYLPVMIISFILMVPFIIAIEKYKKINLNFAISIMLVTLSSFMFYQYNTPLISFVFLTLFFTGFNTLEATIPSLIAKKISNNKRGLAMGFNGSSQFLGAFFGGLIGGIIFKNYSLNSVFLANSLLGICWLFFILFTQRSKDYGRGK</sequence>
<feature type="transmembrane region" description="Helical" evidence="7">
    <location>
        <begin position="341"/>
        <end position="358"/>
    </location>
</feature>
<dbReference type="EMBL" id="FPHJ01000031">
    <property type="protein sequence ID" value="SFV60972.1"/>
    <property type="molecule type" value="Genomic_DNA"/>
</dbReference>
<evidence type="ECO:0000256" key="3">
    <source>
        <dbReference type="ARBA" id="ARBA00022475"/>
    </source>
</evidence>
<dbReference type="GO" id="GO:0022857">
    <property type="term" value="F:transmembrane transporter activity"/>
    <property type="evidence" value="ECO:0007669"/>
    <property type="project" value="InterPro"/>
</dbReference>
<keyword evidence="4 7" id="KW-0812">Transmembrane</keyword>
<feature type="transmembrane region" description="Helical" evidence="7">
    <location>
        <begin position="249"/>
        <end position="267"/>
    </location>
</feature>
<dbReference type="InterPro" id="IPR020846">
    <property type="entry name" value="MFS_dom"/>
</dbReference>
<evidence type="ECO:0000256" key="7">
    <source>
        <dbReference type="SAM" id="Phobius"/>
    </source>
</evidence>
<dbReference type="InterPro" id="IPR036259">
    <property type="entry name" value="MFS_trans_sf"/>
</dbReference>
<dbReference type="PANTHER" id="PTHR23517:SF2">
    <property type="entry name" value="MULTIDRUG RESISTANCE PROTEIN MDTH"/>
    <property type="match status" value="1"/>
</dbReference>
<feature type="transmembrane region" description="Helical" evidence="7">
    <location>
        <begin position="56"/>
        <end position="75"/>
    </location>
</feature>
<dbReference type="PANTHER" id="PTHR23517">
    <property type="entry name" value="RESISTANCE PROTEIN MDTM, PUTATIVE-RELATED-RELATED"/>
    <property type="match status" value="1"/>
</dbReference>
<evidence type="ECO:0000256" key="6">
    <source>
        <dbReference type="ARBA" id="ARBA00023136"/>
    </source>
</evidence>
<evidence type="ECO:0000259" key="8">
    <source>
        <dbReference type="PROSITE" id="PS50850"/>
    </source>
</evidence>
<protein>
    <submittedName>
        <fullName evidence="9">Putative transport protein</fullName>
    </submittedName>
</protein>
<dbReference type="Pfam" id="PF07690">
    <property type="entry name" value="MFS_1"/>
    <property type="match status" value="1"/>
</dbReference>
<evidence type="ECO:0000313" key="9">
    <source>
        <dbReference type="EMBL" id="SFV60972.1"/>
    </source>
</evidence>
<comment type="subcellular location">
    <subcellularLocation>
        <location evidence="1">Cell membrane</location>
        <topology evidence="1">Multi-pass membrane protein</topology>
    </subcellularLocation>
</comment>
<dbReference type="InterPro" id="IPR011701">
    <property type="entry name" value="MFS"/>
</dbReference>
<dbReference type="InterPro" id="IPR050171">
    <property type="entry name" value="MFS_Transporters"/>
</dbReference>
<keyword evidence="5 7" id="KW-1133">Transmembrane helix</keyword>
<feature type="domain" description="Major facilitator superfamily (MFS) profile" evidence="8">
    <location>
        <begin position="1"/>
        <end position="362"/>
    </location>
</feature>
<feature type="transmembrane region" description="Helical" evidence="7">
    <location>
        <begin position="318"/>
        <end position="335"/>
    </location>
</feature>
<gene>
    <name evidence="9" type="ORF">MNB_SUP05-5-667</name>
</gene>
<keyword evidence="3" id="KW-1003">Cell membrane</keyword>
<proteinExistence type="predicted"/>